<dbReference type="GO" id="GO:0050313">
    <property type="term" value="F:sulfur dioxygenase activity"/>
    <property type="evidence" value="ECO:0007669"/>
    <property type="project" value="InterPro"/>
</dbReference>
<dbReference type="eggNOG" id="COG2897">
    <property type="taxonomic scope" value="Bacteria"/>
</dbReference>
<gene>
    <name evidence="3" type="ORF">C900_02885</name>
</gene>
<proteinExistence type="predicted"/>
<dbReference type="Gene3D" id="3.40.250.10">
    <property type="entry name" value="Rhodanese-like domain"/>
    <property type="match status" value="2"/>
</dbReference>
<dbReference type="GO" id="GO:0046872">
    <property type="term" value="F:metal ion binding"/>
    <property type="evidence" value="ECO:0007669"/>
    <property type="project" value="UniProtKB-KW"/>
</dbReference>
<dbReference type="AlphaFoldDB" id="L8JQZ5"/>
<dbReference type="SUPFAM" id="SSF56281">
    <property type="entry name" value="Metallo-hydrolase/oxidoreductase"/>
    <property type="match status" value="1"/>
</dbReference>
<dbReference type="InterPro" id="IPR036873">
    <property type="entry name" value="Rhodanese-like_dom_sf"/>
</dbReference>
<comment type="caution">
    <text evidence="3">The sequence shown here is derived from an EMBL/GenBank/DDBJ whole genome shotgun (WGS) entry which is preliminary data.</text>
</comment>
<organism evidence="3 4">
    <name type="scientific">Fulvivirga imtechensis AK7</name>
    <dbReference type="NCBI Taxonomy" id="1237149"/>
    <lineage>
        <taxon>Bacteria</taxon>
        <taxon>Pseudomonadati</taxon>
        <taxon>Bacteroidota</taxon>
        <taxon>Cytophagia</taxon>
        <taxon>Cytophagales</taxon>
        <taxon>Fulvivirgaceae</taxon>
        <taxon>Fulvivirga</taxon>
    </lineage>
</organism>
<dbReference type="SUPFAM" id="SSF52821">
    <property type="entry name" value="Rhodanese/Cell cycle control phosphatase"/>
    <property type="match status" value="2"/>
</dbReference>
<dbReference type="Gene3D" id="3.60.15.10">
    <property type="entry name" value="Ribonuclease Z/Hydroxyacylglutathione hydrolase-like"/>
    <property type="match status" value="1"/>
</dbReference>
<reference evidence="3 4" key="1">
    <citation type="submission" date="2012-12" db="EMBL/GenBank/DDBJ databases">
        <title>Genome assembly of Fulvivirga imtechensis AK7.</title>
        <authorList>
            <person name="Nupur N."/>
            <person name="Khatri I."/>
            <person name="Kumar R."/>
            <person name="Subramanian S."/>
            <person name="Pinnaka A."/>
        </authorList>
    </citation>
    <scope>NUCLEOTIDE SEQUENCE [LARGE SCALE GENOMIC DNA]</scope>
    <source>
        <strain evidence="3 4">AK7</strain>
    </source>
</reference>
<keyword evidence="4" id="KW-1185">Reference proteome</keyword>
<dbReference type="Pfam" id="PF00581">
    <property type="entry name" value="Rhodanese"/>
    <property type="match status" value="2"/>
</dbReference>
<dbReference type="InterPro" id="IPR001763">
    <property type="entry name" value="Rhodanese-like_dom"/>
</dbReference>
<keyword evidence="1" id="KW-0479">Metal-binding</keyword>
<dbReference type="CDD" id="cd00158">
    <property type="entry name" value="RHOD"/>
    <property type="match status" value="2"/>
</dbReference>
<dbReference type="GO" id="GO:0070813">
    <property type="term" value="P:hydrogen sulfide metabolic process"/>
    <property type="evidence" value="ECO:0007669"/>
    <property type="project" value="TreeGrafter"/>
</dbReference>
<dbReference type="RefSeq" id="WP_009580208.1">
    <property type="nucleotide sequence ID" value="NZ_AMZN01000043.1"/>
</dbReference>
<dbReference type="InterPro" id="IPR044528">
    <property type="entry name" value="POD-like_MBL-fold"/>
</dbReference>
<evidence type="ECO:0000256" key="1">
    <source>
        <dbReference type="ARBA" id="ARBA00022723"/>
    </source>
</evidence>
<dbReference type="PATRIC" id="fig|1237149.3.peg.2641"/>
<dbReference type="PROSITE" id="PS50206">
    <property type="entry name" value="RHODANESE_3"/>
    <property type="match status" value="2"/>
</dbReference>
<accession>L8JQZ5</accession>
<dbReference type="PANTHER" id="PTHR43084">
    <property type="entry name" value="PERSULFIDE DIOXYGENASE ETHE1"/>
    <property type="match status" value="1"/>
</dbReference>
<dbReference type="InterPro" id="IPR036866">
    <property type="entry name" value="RibonucZ/Hydroxyglut_hydro"/>
</dbReference>
<evidence type="ECO:0000259" key="2">
    <source>
        <dbReference type="PROSITE" id="PS50206"/>
    </source>
</evidence>
<evidence type="ECO:0000313" key="4">
    <source>
        <dbReference type="Proteomes" id="UP000011135"/>
    </source>
</evidence>
<dbReference type="FunFam" id="3.60.15.10:FF:000030">
    <property type="entry name" value="Metallo-beta-lactamase family protein"/>
    <property type="match status" value="1"/>
</dbReference>
<dbReference type="SMART" id="SM00849">
    <property type="entry name" value="Lactamase_B"/>
    <property type="match status" value="1"/>
</dbReference>
<evidence type="ECO:0000313" key="3">
    <source>
        <dbReference type="EMBL" id="ELR71270.1"/>
    </source>
</evidence>
<feature type="domain" description="Rhodanese" evidence="2">
    <location>
        <begin position="365"/>
        <end position="453"/>
    </location>
</feature>
<sequence>MHIEQLYTNCLAEAAYYIESEGEVAIIDPLRETKPYLQIAAERGAEIKYIFETHFHADFVSGHIDLSHQTGAKIIYGPNADTDYEIYQAKDGEVFQLGKITLQALHTPGHTPESTCYLLKDEQGKDYAIFTGDTLFVGDVGRPDLLDGVMTKEELAGMMYDSLNSKIKPLADNVIVYPAHGPGSACGKNIGKETFSTIGVQKKMNYALQDMSKEEFIDKVTDGMLPPPKYFFEDARINKSGYQPIETVISKNKSALDTDKFKQYLNDGALILDTRMPGDFEKGFIKGSINIGLNGQYAVWVGTLININDPLILVTEPGKEEEAVLRLARIGYENVKGFLKGGIEAWVEPLERIQSIEPEKVASRIKKGSVVLDVRKHGEFNTAHIKDALFITLAEMPDNLSGLDKEKDYLVHCAGGYRSMIAASIMKKEGFKNPINVYGGFGAIQQTNIGIESEVVDV</sequence>
<dbReference type="EMBL" id="AMZN01000043">
    <property type="protein sequence ID" value="ELR71270.1"/>
    <property type="molecule type" value="Genomic_DNA"/>
</dbReference>
<dbReference type="STRING" id="1237149.C900_02885"/>
<dbReference type="OrthoDB" id="9784009at2"/>
<name>L8JQZ5_9BACT</name>
<dbReference type="eggNOG" id="COG0491">
    <property type="taxonomic scope" value="Bacteria"/>
</dbReference>
<dbReference type="PANTHER" id="PTHR43084:SF1">
    <property type="entry name" value="PERSULFIDE DIOXYGENASE ETHE1, MITOCHONDRIAL"/>
    <property type="match status" value="1"/>
</dbReference>
<dbReference type="GO" id="GO:0006749">
    <property type="term" value="P:glutathione metabolic process"/>
    <property type="evidence" value="ECO:0007669"/>
    <property type="project" value="InterPro"/>
</dbReference>
<dbReference type="Pfam" id="PF00753">
    <property type="entry name" value="Lactamase_B"/>
    <property type="match status" value="1"/>
</dbReference>
<dbReference type="InterPro" id="IPR001279">
    <property type="entry name" value="Metallo-B-lactamas"/>
</dbReference>
<feature type="domain" description="Rhodanese" evidence="2">
    <location>
        <begin position="265"/>
        <end position="352"/>
    </location>
</feature>
<dbReference type="Proteomes" id="UP000011135">
    <property type="component" value="Unassembled WGS sequence"/>
</dbReference>
<dbReference type="SMART" id="SM00450">
    <property type="entry name" value="RHOD"/>
    <property type="match status" value="2"/>
</dbReference>
<dbReference type="CDD" id="cd07724">
    <property type="entry name" value="POD-like_MBL-fold"/>
    <property type="match status" value="1"/>
</dbReference>
<dbReference type="InterPro" id="IPR051682">
    <property type="entry name" value="Mito_Persulfide_Diox"/>
</dbReference>
<protein>
    <submittedName>
        <fullName evidence="3">Metallo-beta-lactamase family protein</fullName>
    </submittedName>
</protein>